<dbReference type="Proteomes" id="UP000014065">
    <property type="component" value="Unassembled WGS sequence"/>
</dbReference>
<gene>
    <name evidence="8" type="ORF">BG20_I0831</name>
</gene>
<evidence type="ECO:0000259" key="6">
    <source>
        <dbReference type="PROSITE" id="PS51192"/>
    </source>
</evidence>
<dbReference type="GO" id="GO:0004386">
    <property type="term" value="F:helicase activity"/>
    <property type="evidence" value="ECO:0007669"/>
    <property type="project" value="UniProtKB-KW"/>
</dbReference>
<evidence type="ECO:0000256" key="4">
    <source>
        <dbReference type="ARBA" id="ARBA00022806"/>
    </source>
</evidence>
<dbReference type="CDD" id="cd17921">
    <property type="entry name" value="DEXHc_Ski2"/>
    <property type="match status" value="1"/>
</dbReference>
<dbReference type="GO" id="GO:0003676">
    <property type="term" value="F:nucleic acid binding"/>
    <property type="evidence" value="ECO:0007669"/>
    <property type="project" value="InterPro"/>
</dbReference>
<reference evidence="8 9" key="1">
    <citation type="journal article" date="2012" name="J. Bacteriol.">
        <title>Genome Sequence of "Candidatus Nitrosoarchaeum limnia" BG20, a Low-Salinity Ammonia-Oxidizing Archaeon from the San Francisco Bay Estuary.</title>
        <authorList>
            <person name="Mosier A.C."/>
            <person name="Allen E.E."/>
            <person name="Kim M."/>
            <person name="Ferriera S."/>
            <person name="Francis C.A."/>
        </authorList>
    </citation>
    <scope>NUCLEOTIDE SEQUENCE [LARGE SCALE GENOMIC DNA]</scope>
    <source>
        <strain evidence="8 9">BG20</strain>
    </source>
</reference>
<dbReference type="GO" id="GO:0140097">
    <property type="term" value="F:catalytic activity, acting on DNA"/>
    <property type="evidence" value="ECO:0007669"/>
    <property type="project" value="UniProtKB-ARBA"/>
</dbReference>
<keyword evidence="9" id="KW-1185">Reference proteome</keyword>
<dbReference type="OrthoDB" id="371946at2157"/>
<dbReference type="InterPro" id="IPR027417">
    <property type="entry name" value="P-loop_NTPase"/>
</dbReference>
<dbReference type="PANTHER" id="PTHR47961:SF6">
    <property type="entry name" value="DNA-DIRECTED DNA POLYMERASE"/>
    <property type="match status" value="1"/>
</dbReference>
<evidence type="ECO:0000256" key="5">
    <source>
        <dbReference type="ARBA" id="ARBA00022840"/>
    </source>
</evidence>
<dbReference type="InterPro" id="IPR014001">
    <property type="entry name" value="Helicase_ATP-bd"/>
</dbReference>
<keyword evidence="2" id="KW-0547">Nucleotide-binding</keyword>
<dbReference type="GO" id="GO:0008270">
    <property type="term" value="F:zinc ion binding"/>
    <property type="evidence" value="ECO:0007669"/>
    <property type="project" value="InterPro"/>
</dbReference>
<dbReference type="RefSeq" id="WP_157999269.1">
    <property type="nucleotide sequence ID" value="NZ_AHJG01000096.1"/>
</dbReference>
<dbReference type="EMBL" id="AHJG01000096">
    <property type="protein sequence ID" value="EPA06187.1"/>
    <property type="molecule type" value="Genomic_DNA"/>
</dbReference>
<dbReference type="Pfam" id="PF00271">
    <property type="entry name" value="Helicase_C"/>
    <property type="match status" value="1"/>
</dbReference>
<dbReference type="GO" id="GO:0005524">
    <property type="term" value="F:ATP binding"/>
    <property type="evidence" value="ECO:0007669"/>
    <property type="project" value="UniProtKB-KW"/>
</dbReference>
<dbReference type="SUPFAM" id="SSF52540">
    <property type="entry name" value="P-loop containing nucleoside triphosphate hydrolases"/>
    <property type="match status" value="1"/>
</dbReference>
<dbReference type="SMART" id="SM00910">
    <property type="entry name" value="HIRAN"/>
    <property type="match status" value="1"/>
</dbReference>
<feature type="domain" description="Helicase ATP-binding" evidence="6">
    <location>
        <begin position="290"/>
        <end position="462"/>
    </location>
</feature>
<dbReference type="GO" id="GO:0016818">
    <property type="term" value="F:hydrolase activity, acting on acid anhydrides, in phosphorus-containing anhydrides"/>
    <property type="evidence" value="ECO:0007669"/>
    <property type="project" value="InterPro"/>
</dbReference>
<keyword evidence="5" id="KW-0067">ATP-binding</keyword>
<dbReference type="SMART" id="SM00490">
    <property type="entry name" value="HELICc"/>
    <property type="match status" value="1"/>
</dbReference>
<keyword evidence="1" id="KW-0479">Metal-binding</keyword>
<dbReference type="PROSITE" id="PS51192">
    <property type="entry name" value="HELICASE_ATP_BIND_1"/>
    <property type="match status" value="1"/>
</dbReference>
<protein>
    <submittedName>
        <fullName evidence="8">DEAD/DEAH box helicase</fullName>
    </submittedName>
</protein>
<evidence type="ECO:0000313" key="9">
    <source>
        <dbReference type="Proteomes" id="UP000014065"/>
    </source>
</evidence>
<dbReference type="InterPro" id="IPR050474">
    <property type="entry name" value="Hel308_SKI2-like"/>
</dbReference>
<dbReference type="InterPro" id="IPR014905">
    <property type="entry name" value="HIRAN"/>
</dbReference>
<name>S2EP01_9ARCH</name>
<dbReference type="SMART" id="SM00487">
    <property type="entry name" value="DEXDc"/>
    <property type="match status" value="1"/>
</dbReference>
<keyword evidence="4 8" id="KW-0347">Helicase</keyword>
<comment type="caution">
    <text evidence="8">The sequence shown here is derived from an EMBL/GenBank/DDBJ whole genome shotgun (WGS) entry which is preliminary data.</text>
</comment>
<dbReference type="Pfam" id="PF00270">
    <property type="entry name" value="DEAD"/>
    <property type="match status" value="1"/>
</dbReference>
<keyword evidence="3" id="KW-0378">Hydrolase</keyword>
<sequence>MSSIPKKWIEQIASSSGDDDFQNDVAQITSKSMLKEITDDMPSYAWNYNESVIIRNATTLSLMIQNMALENPEHLKNIGQSTLRLATLWENLARLHEKMDPVLALMNSAVCYQLAGYQANATCLARKASKIMKNDNSTSYLSSLFLQRHFLQLRIQCQQCMQEPTETDNEFEVIRKLGLASLADGYQNITDYFLRGNESSIEKAEKSFSNSEKLFSELFMIEDSNLVRKIRSLVKPMIQTSTWKILGDIKQENLVWDRYLRLLARGIGDDLLQSTSISEIWPSQKNAIDSGLFNSNSNKVIKMPTSAGKTRIAELAMVQMLAKNPGKKCIYVAPYRALVSELEDTFLNLFGDLGFRVSTIVGTYEQDPFEKKLIEDADVLVLTPEKLDLVLRSHSELLDDVKLFILDEGHIIDDDKRGIKLELLLTRLKRKLINTRFIFISAVLSEETVQEYLLWFNGTAEDEIKSDWRPSIQQHARFEWSSRKNTGLLRYEPRKENKLIDNFVPGIITHKKYRIKNKESGRYRNTVFPTTAKTQTAAELAYKFSDLGPVLVFTTQVNWVLSIANLLLKRIELTKDIEEQLPSHFQHNDSRSLTISKEWLGNDHPITQLLQNGIAIHHGRLPDILRRSIESDFRDKKFRVIVSTNTLAQGVNLPIKTILIHSCRRRRMDNTQEMISVSDYWNVAGRAGRAGQETEGTTVHIINTPEDQADYSYYLSQRNKLEHVRSALFQILNDLAGERLSINSLREKIDAEVLALLMEEGGFDSLNKVIDEIIESSLVNFQSKNTSEIKLLIQGFKTISEKISQEVPAEFIGVFSSTGLSSSSCLVLKNFIELNSSTIKQFYNSPSVENNLEFLSMILDALSEIIEMEPISTFDGDVLDLLKKWIMGDDINELISSVKSQDKTEIAKFIEEYFGYKLPWGISSFLQIAQKIFNISEEKVPNEMRYLSSMVKYGVPTYEASWCMMMGIPFRKLALRISSKYLSLSNESEYSKFIEWISNIDSESLQKDFGIKSPFLEDISNALNRNGVNPLLKNKIKLEEIIETPLSITGIRFENRYVVANKIKESETVVLSRDYDNAYDRNAIKVFSSNKSELGFLSRNVAQYLAPYLDCGIEFNAKVFSIIYKKIPEIEIKINTLPNYSSP</sequence>
<dbReference type="PATRIC" id="fig|859192.6.peg.640"/>
<evidence type="ECO:0000256" key="1">
    <source>
        <dbReference type="ARBA" id="ARBA00022723"/>
    </source>
</evidence>
<proteinExistence type="predicted"/>
<dbReference type="AlphaFoldDB" id="S2EP01"/>
<dbReference type="PROSITE" id="PS51194">
    <property type="entry name" value="HELICASE_CTER"/>
    <property type="match status" value="1"/>
</dbReference>
<dbReference type="Gene3D" id="3.30.70.2330">
    <property type="match status" value="1"/>
</dbReference>
<dbReference type="InterPro" id="IPR011545">
    <property type="entry name" value="DEAD/DEAH_box_helicase_dom"/>
</dbReference>
<evidence type="ECO:0000313" key="8">
    <source>
        <dbReference type="EMBL" id="EPA06187.1"/>
    </source>
</evidence>
<dbReference type="PANTHER" id="PTHR47961">
    <property type="entry name" value="DNA POLYMERASE THETA, PUTATIVE (AFU_ORTHOLOGUE AFUA_1G05260)-RELATED"/>
    <property type="match status" value="1"/>
</dbReference>
<dbReference type="Gene3D" id="3.40.50.300">
    <property type="entry name" value="P-loop containing nucleotide triphosphate hydrolases"/>
    <property type="match status" value="2"/>
</dbReference>
<dbReference type="InterPro" id="IPR001650">
    <property type="entry name" value="Helicase_C-like"/>
</dbReference>
<accession>S2EP01</accession>
<dbReference type="Pfam" id="PF08797">
    <property type="entry name" value="HIRAN"/>
    <property type="match status" value="1"/>
</dbReference>
<organism evidence="8 9">
    <name type="scientific">Candidatus Nitrosarchaeum limnium BG20</name>
    <dbReference type="NCBI Taxonomy" id="859192"/>
    <lineage>
        <taxon>Archaea</taxon>
        <taxon>Nitrososphaerota</taxon>
        <taxon>Nitrososphaeria</taxon>
        <taxon>Nitrosopumilales</taxon>
        <taxon>Nitrosopumilaceae</taxon>
        <taxon>Nitrosarchaeum</taxon>
    </lineage>
</organism>
<feature type="domain" description="Helicase C-terminal" evidence="7">
    <location>
        <begin position="539"/>
        <end position="736"/>
    </location>
</feature>
<evidence type="ECO:0000259" key="7">
    <source>
        <dbReference type="PROSITE" id="PS51194"/>
    </source>
</evidence>
<evidence type="ECO:0000256" key="3">
    <source>
        <dbReference type="ARBA" id="ARBA00022801"/>
    </source>
</evidence>
<evidence type="ECO:0000256" key="2">
    <source>
        <dbReference type="ARBA" id="ARBA00022741"/>
    </source>
</evidence>